<dbReference type="InterPro" id="IPR003489">
    <property type="entry name" value="RHF/RaiA"/>
</dbReference>
<accession>B3QW75</accession>
<dbReference type="SUPFAM" id="SSF69754">
    <property type="entry name" value="Ribosome binding protein Y (YfiA homologue)"/>
    <property type="match status" value="1"/>
</dbReference>
<dbReference type="Gene3D" id="3.30.160.100">
    <property type="entry name" value="Ribosome hibernation promotion factor-like"/>
    <property type="match status" value="1"/>
</dbReference>
<dbReference type="InterPro" id="IPR036567">
    <property type="entry name" value="RHF-like"/>
</dbReference>
<gene>
    <name evidence="1" type="ordered locus">Ctha_0719</name>
</gene>
<dbReference type="KEGG" id="cts:Ctha_0719"/>
<evidence type="ECO:0000313" key="1">
    <source>
        <dbReference type="EMBL" id="ACF13188.1"/>
    </source>
</evidence>
<sequence length="109" mass="12567">MDSHQLNGKEPNVQFTLRHSSNHRDIEAYAKDAIKAFHKYYTDILDCHIILDHQKNDKEQNKIAEIKAHVPSHTFVSKEQGPTYEVAIDTCVSNICKQLKKHRDKSLGL</sequence>
<dbReference type="HOGENOM" id="CLU_071472_5_2_10"/>
<keyword evidence="2" id="KW-1185">Reference proteome</keyword>
<protein>
    <recommendedName>
        <fullName evidence="3">Sigma 54 modulation protein/ribosomal protein S30EA</fullName>
    </recommendedName>
</protein>
<dbReference type="Proteomes" id="UP000001208">
    <property type="component" value="Chromosome"/>
</dbReference>
<name>B3QW75_CHLT3</name>
<proteinExistence type="predicted"/>
<evidence type="ECO:0000313" key="2">
    <source>
        <dbReference type="Proteomes" id="UP000001208"/>
    </source>
</evidence>
<dbReference type="Pfam" id="PF02482">
    <property type="entry name" value="Ribosomal_S30AE"/>
    <property type="match status" value="1"/>
</dbReference>
<dbReference type="EMBL" id="CP001100">
    <property type="protein sequence ID" value="ACF13188.1"/>
    <property type="molecule type" value="Genomic_DNA"/>
</dbReference>
<dbReference type="AlphaFoldDB" id="B3QW75"/>
<organism evidence="1 2">
    <name type="scientific">Chloroherpeton thalassium (strain ATCC 35110 / GB-78)</name>
    <dbReference type="NCBI Taxonomy" id="517418"/>
    <lineage>
        <taxon>Bacteria</taxon>
        <taxon>Pseudomonadati</taxon>
        <taxon>Chlorobiota</taxon>
        <taxon>Chlorobiia</taxon>
        <taxon>Chlorobiales</taxon>
        <taxon>Chloroherpetonaceae</taxon>
        <taxon>Chloroherpeton</taxon>
    </lineage>
</organism>
<dbReference type="RefSeq" id="WP_012499272.1">
    <property type="nucleotide sequence ID" value="NC_011026.1"/>
</dbReference>
<dbReference type="OrthoDB" id="9808702at2"/>
<dbReference type="STRING" id="517418.Ctha_0719"/>
<dbReference type="eggNOG" id="COG1544">
    <property type="taxonomic scope" value="Bacteria"/>
</dbReference>
<reference evidence="1 2" key="1">
    <citation type="submission" date="2008-06" db="EMBL/GenBank/DDBJ databases">
        <title>Complete sequence of Chloroherpeton thalassium ATCC 35110.</title>
        <authorList>
            <consortium name="US DOE Joint Genome Institute"/>
            <person name="Lucas S."/>
            <person name="Copeland A."/>
            <person name="Lapidus A."/>
            <person name="Glavina del Rio T."/>
            <person name="Dalin E."/>
            <person name="Tice H."/>
            <person name="Bruce D."/>
            <person name="Goodwin L."/>
            <person name="Pitluck S."/>
            <person name="Schmutz J."/>
            <person name="Larimer F."/>
            <person name="Land M."/>
            <person name="Hauser L."/>
            <person name="Kyrpides N."/>
            <person name="Mikhailova N."/>
            <person name="Liu Z."/>
            <person name="Li T."/>
            <person name="Zhao F."/>
            <person name="Overmann J."/>
            <person name="Bryant D.A."/>
            <person name="Richardson P."/>
        </authorList>
    </citation>
    <scope>NUCLEOTIDE SEQUENCE [LARGE SCALE GENOMIC DNA]</scope>
    <source>
        <strain evidence="2">ATCC 35110 / GB-78</strain>
    </source>
</reference>
<dbReference type="CDD" id="cd00552">
    <property type="entry name" value="RaiA"/>
    <property type="match status" value="1"/>
</dbReference>
<evidence type="ECO:0008006" key="3">
    <source>
        <dbReference type="Google" id="ProtNLM"/>
    </source>
</evidence>